<proteinExistence type="predicted"/>
<dbReference type="InterPro" id="IPR046595">
    <property type="entry name" value="DUF6653"/>
</dbReference>
<evidence type="ECO:0000313" key="2">
    <source>
        <dbReference type="Proteomes" id="UP000661894"/>
    </source>
</evidence>
<evidence type="ECO:0000313" key="1">
    <source>
        <dbReference type="EMBL" id="MBD8060730.1"/>
    </source>
</evidence>
<comment type="caution">
    <text evidence="1">The sequence shown here is derived from an EMBL/GenBank/DDBJ whole genome shotgun (WGS) entry which is preliminary data.</text>
</comment>
<accession>A0ABR8YXF4</accession>
<dbReference type="EMBL" id="JACSPO010000001">
    <property type="protein sequence ID" value="MBD8060730.1"/>
    <property type="molecule type" value="Genomic_DNA"/>
</dbReference>
<protein>
    <submittedName>
        <fullName evidence="1">Uncharacterized protein</fullName>
    </submittedName>
</protein>
<dbReference type="Proteomes" id="UP000661894">
    <property type="component" value="Unassembled WGS sequence"/>
</dbReference>
<dbReference type="RefSeq" id="WP_251837907.1">
    <property type="nucleotide sequence ID" value="NZ_JACSPO010000001.1"/>
</dbReference>
<dbReference type="Pfam" id="PF20358">
    <property type="entry name" value="DUF6653"/>
    <property type="match status" value="1"/>
</dbReference>
<keyword evidence="2" id="KW-1185">Reference proteome</keyword>
<name>A0ABR8YXF4_9MICO</name>
<gene>
    <name evidence="1" type="ORF">H9624_00150</name>
</gene>
<organism evidence="1 2">
    <name type="scientific">Oceanitalea stevensii</name>
    <dbReference type="NCBI Taxonomy" id="2763072"/>
    <lineage>
        <taxon>Bacteria</taxon>
        <taxon>Bacillati</taxon>
        <taxon>Actinomycetota</taxon>
        <taxon>Actinomycetes</taxon>
        <taxon>Micrococcales</taxon>
        <taxon>Bogoriellaceae</taxon>
        <taxon>Georgenia</taxon>
    </lineage>
</organism>
<sequence>MSPEDGVYAQVFQRHAHPVSAWSRLLSTPLLLVPLWTRRWWLYLPVGAWMAVNPVMTPPAHTTYSFATRPILGEKSWTRDPRSEPLLLALTGMASGSLGGAMVASYRRSGTGAIAGTGMFMALTLWQWKLWADRFAREAGPTAA</sequence>
<reference evidence="1 2" key="1">
    <citation type="submission" date="2020-08" db="EMBL/GenBank/DDBJ databases">
        <title>A Genomic Blueprint of the Chicken Gut Microbiome.</title>
        <authorList>
            <person name="Gilroy R."/>
            <person name="Ravi A."/>
            <person name="Getino M."/>
            <person name="Pursley I."/>
            <person name="Horton D.L."/>
            <person name="Alikhan N.-F."/>
            <person name="Baker D."/>
            <person name="Gharbi K."/>
            <person name="Hall N."/>
            <person name="Watson M."/>
            <person name="Adriaenssens E.M."/>
            <person name="Foster-Nyarko E."/>
            <person name="Jarju S."/>
            <person name="Secka A."/>
            <person name="Antonio M."/>
            <person name="Oren A."/>
            <person name="Chaudhuri R."/>
            <person name="La Ragione R.M."/>
            <person name="Hildebrand F."/>
            <person name="Pallen M.J."/>
        </authorList>
    </citation>
    <scope>NUCLEOTIDE SEQUENCE [LARGE SCALE GENOMIC DNA]</scope>
    <source>
        <strain evidence="1 2">Sa1BUA1</strain>
    </source>
</reference>